<reference evidence="7 8" key="1">
    <citation type="submission" date="2024-09" db="EMBL/GenBank/DDBJ databases">
        <title>Laminarin stimulates single cell rates of sulfate reduction while oxygen inhibits transcriptomic activity in coastal marine sediment.</title>
        <authorList>
            <person name="Lindsay M."/>
            <person name="Orcutt B."/>
            <person name="Emerson D."/>
            <person name="Stepanauskas R."/>
            <person name="D'Angelo T."/>
        </authorList>
    </citation>
    <scope>NUCLEOTIDE SEQUENCE [LARGE SCALE GENOMIC DNA]</scope>
    <source>
        <strain evidence="7">SAG AM-311-K15</strain>
    </source>
</reference>
<dbReference type="InterPro" id="IPR001701">
    <property type="entry name" value="Glyco_hydro_9"/>
</dbReference>
<dbReference type="Pfam" id="PF00759">
    <property type="entry name" value="Glyco_hydro_9"/>
    <property type="match status" value="1"/>
</dbReference>
<proteinExistence type="inferred from homology"/>
<evidence type="ECO:0000256" key="4">
    <source>
        <dbReference type="SAM" id="Phobius"/>
    </source>
</evidence>
<dbReference type="EMBL" id="JBHPBY010000750">
    <property type="protein sequence ID" value="MFC1854175.1"/>
    <property type="molecule type" value="Genomic_DNA"/>
</dbReference>
<comment type="caution">
    <text evidence="7">The sequence shown here is derived from an EMBL/GenBank/DDBJ whole genome shotgun (WGS) entry which is preliminary data.</text>
</comment>
<dbReference type="InterPro" id="IPR013783">
    <property type="entry name" value="Ig-like_fold"/>
</dbReference>
<dbReference type="Gene3D" id="2.60.40.10">
    <property type="entry name" value="Immunoglobulins"/>
    <property type="match status" value="1"/>
</dbReference>
<keyword evidence="4" id="KW-0812">Transmembrane</keyword>
<evidence type="ECO:0000259" key="6">
    <source>
        <dbReference type="Pfam" id="PF02927"/>
    </source>
</evidence>
<keyword evidence="7" id="KW-0378">Hydrolase</keyword>
<comment type="similarity">
    <text evidence="1">Belongs to the glycosyl hydrolase 9 (cellulase E) family.</text>
</comment>
<evidence type="ECO:0000313" key="8">
    <source>
        <dbReference type="Proteomes" id="UP001594351"/>
    </source>
</evidence>
<dbReference type="SUPFAM" id="SSF48208">
    <property type="entry name" value="Six-hairpin glycosidases"/>
    <property type="match status" value="1"/>
</dbReference>
<feature type="domain" description="Glycoside hydrolase family 9" evidence="5">
    <location>
        <begin position="129"/>
        <end position="606"/>
    </location>
</feature>
<dbReference type="Proteomes" id="UP001594351">
    <property type="component" value="Unassembled WGS sequence"/>
</dbReference>
<evidence type="ECO:0000259" key="5">
    <source>
        <dbReference type="Pfam" id="PF00759"/>
    </source>
</evidence>
<evidence type="ECO:0000256" key="3">
    <source>
        <dbReference type="ARBA" id="ARBA00023326"/>
    </source>
</evidence>
<gene>
    <name evidence="7" type="ORF">ACFL27_28660</name>
</gene>
<keyword evidence="3" id="KW-0624">Polysaccharide degradation</keyword>
<dbReference type="Gene3D" id="1.50.10.10">
    <property type="match status" value="1"/>
</dbReference>
<sequence>MIVKLVNDTKYIMVWCIWNFFWTFNIAGAAVSEHIKLDHFGYRVSDSKIVIFTADPGTVVYIRDGLDTVVYTIPSDGGSITSKGNDGQPSGDDVWWVDLSSFVQQGTYHLFSPALPGKSYEFEVRDDVYNQVVLTALKTFYYQRCNTAKEVAYAGNWADANACHMTDVAVTAAPGTPDYGTLDLSGGWHDAGDYNKYVWSAVSNAVLYLLRAYEDNPGIFKDGDLAIPESGNNVPDILDEVKWELDWLLKMQLPSGAVVHDLHVLGYASNSPPSADSNSRYYDYNDLPNVESGSVFAGCCALGSRVFGQAGLTTYAATLKSAALTTWSWLQTQGDSEDKVWAAAELFRLDETLDSARNYVDNFYPDSWTGRFFNVGSYDTQAAIVYVQASGATAGVVTNMQTNINEQVNYIFNSNDLYRNGMPSWSYHWGSNAMRAFYGIFLLKAAQLGLTGSHSSNECVRQAQNFLHFFHGQNTMNMVYLTNMAAVGGEHSSFQFYHAWFGDSQNTFSGNWFIGKPAAVVEPAYPYFSGSDNLGISDDNYSTLGPAPGFVPGGPNSAYSGTAIPPLNATYYNKYYRDWCENDDLAQVKSWEITENSISYQGPYVCLGSYFMVPAPAVPTLSRFSFVILLLCLTIVITKKR</sequence>
<keyword evidence="8" id="KW-1185">Reference proteome</keyword>
<evidence type="ECO:0000256" key="1">
    <source>
        <dbReference type="ARBA" id="ARBA00007072"/>
    </source>
</evidence>
<dbReference type="InterPro" id="IPR004197">
    <property type="entry name" value="Cellulase_Ig-like"/>
</dbReference>
<dbReference type="CDD" id="cd02850">
    <property type="entry name" value="E_set_Cellulase_N"/>
    <property type="match status" value="1"/>
</dbReference>
<keyword evidence="4" id="KW-1133">Transmembrane helix</keyword>
<feature type="transmembrane region" description="Helical" evidence="4">
    <location>
        <begin position="12"/>
        <end position="31"/>
    </location>
</feature>
<dbReference type="GO" id="GO:0016787">
    <property type="term" value="F:hydrolase activity"/>
    <property type="evidence" value="ECO:0007669"/>
    <property type="project" value="UniProtKB-KW"/>
</dbReference>
<name>A0ABV6Z6W6_UNCC1</name>
<protein>
    <submittedName>
        <fullName evidence="7">Glycoside hydrolase family 9 protein</fullName>
    </submittedName>
</protein>
<organism evidence="7 8">
    <name type="scientific">candidate division CSSED10-310 bacterium</name>
    <dbReference type="NCBI Taxonomy" id="2855610"/>
    <lineage>
        <taxon>Bacteria</taxon>
        <taxon>Bacteria division CSSED10-310</taxon>
    </lineage>
</organism>
<dbReference type="Pfam" id="PF02927">
    <property type="entry name" value="CelD_N"/>
    <property type="match status" value="1"/>
</dbReference>
<accession>A0ABV6Z6W6</accession>
<evidence type="ECO:0000313" key="7">
    <source>
        <dbReference type="EMBL" id="MFC1854175.1"/>
    </source>
</evidence>
<keyword evidence="4" id="KW-0472">Membrane</keyword>
<dbReference type="InterPro" id="IPR012341">
    <property type="entry name" value="6hp_glycosidase-like_sf"/>
</dbReference>
<keyword evidence="2" id="KW-0119">Carbohydrate metabolism</keyword>
<feature type="transmembrane region" description="Helical" evidence="4">
    <location>
        <begin position="621"/>
        <end position="638"/>
    </location>
</feature>
<feature type="domain" description="Cellulase Ig-like" evidence="6">
    <location>
        <begin position="32"/>
        <end position="111"/>
    </location>
</feature>
<dbReference type="SUPFAM" id="SSF81296">
    <property type="entry name" value="E set domains"/>
    <property type="match status" value="1"/>
</dbReference>
<evidence type="ECO:0000256" key="2">
    <source>
        <dbReference type="ARBA" id="ARBA00023277"/>
    </source>
</evidence>
<dbReference type="InterPro" id="IPR008928">
    <property type="entry name" value="6-hairpin_glycosidase_sf"/>
</dbReference>
<dbReference type="InterPro" id="IPR014756">
    <property type="entry name" value="Ig_E-set"/>
</dbReference>